<dbReference type="Proteomes" id="UP000034738">
    <property type="component" value="Unassembled WGS sequence"/>
</dbReference>
<evidence type="ECO:0000256" key="1">
    <source>
        <dbReference type="ARBA" id="ARBA00022980"/>
    </source>
</evidence>
<dbReference type="Gene3D" id="4.10.830.30">
    <property type="entry name" value="Ribosomal protein L31"/>
    <property type="match status" value="1"/>
</dbReference>
<dbReference type="NCBIfam" id="TIGR00105">
    <property type="entry name" value="L31"/>
    <property type="match status" value="1"/>
</dbReference>
<dbReference type="InterPro" id="IPR002150">
    <property type="entry name" value="Ribosomal_bL31"/>
</dbReference>
<dbReference type="GO" id="GO:0005840">
    <property type="term" value="C:ribosome"/>
    <property type="evidence" value="ECO:0007669"/>
    <property type="project" value="UniProtKB-KW"/>
</dbReference>
<dbReference type="GO" id="GO:0003735">
    <property type="term" value="F:structural constituent of ribosome"/>
    <property type="evidence" value="ECO:0007669"/>
    <property type="project" value="InterPro"/>
</dbReference>
<feature type="compositionally biased region" description="Basic and acidic residues" evidence="4">
    <location>
        <begin position="84"/>
        <end position="93"/>
    </location>
</feature>
<evidence type="ECO:0000313" key="5">
    <source>
        <dbReference type="EMBL" id="KKQ74358.1"/>
    </source>
</evidence>
<dbReference type="EMBL" id="LBUY01000027">
    <property type="protein sequence ID" value="KKQ74358.1"/>
    <property type="molecule type" value="Genomic_DNA"/>
</dbReference>
<dbReference type="InterPro" id="IPR034704">
    <property type="entry name" value="Ribosomal_bL28/bL31-like_sf"/>
</dbReference>
<name>A0A0G0K3R0_9BACT</name>
<dbReference type="AlphaFoldDB" id="A0A0G0K3R0"/>
<dbReference type="PRINTS" id="PR01249">
    <property type="entry name" value="RIBOSOMALL31"/>
</dbReference>
<feature type="region of interest" description="Disordered" evidence="4">
    <location>
        <begin position="66"/>
        <end position="93"/>
    </location>
</feature>
<keyword evidence="1 3" id="KW-0689">Ribosomal protein</keyword>
<dbReference type="SUPFAM" id="SSF143800">
    <property type="entry name" value="L28p-like"/>
    <property type="match status" value="1"/>
</dbReference>
<organism evidence="5 6">
    <name type="scientific">Candidatus Woesebacteria bacterium GW2011_GWB1_38_5</name>
    <dbReference type="NCBI Taxonomy" id="1618568"/>
    <lineage>
        <taxon>Bacteria</taxon>
        <taxon>Candidatus Woeseibacteriota</taxon>
    </lineage>
</organism>
<keyword evidence="2 3" id="KW-0687">Ribonucleoprotein</keyword>
<evidence type="ECO:0000256" key="4">
    <source>
        <dbReference type="SAM" id="MobiDB-lite"/>
    </source>
</evidence>
<protein>
    <recommendedName>
        <fullName evidence="3">50S ribosomal protein L31</fullName>
    </recommendedName>
</protein>
<dbReference type="NCBIfam" id="NF000612">
    <property type="entry name" value="PRK00019.1"/>
    <property type="match status" value="1"/>
</dbReference>
<comment type="caution">
    <text evidence="5">The sequence shown here is derived from an EMBL/GenBank/DDBJ whole genome shotgun (WGS) entry which is preliminary data.</text>
</comment>
<comment type="similarity">
    <text evidence="3">Belongs to the bacterial ribosomal protein bL31 family.</text>
</comment>
<evidence type="ECO:0000256" key="3">
    <source>
        <dbReference type="RuleBase" id="RU000564"/>
    </source>
</evidence>
<evidence type="ECO:0000256" key="2">
    <source>
        <dbReference type="ARBA" id="ARBA00023274"/>
    </source>
</evidence>
<dbReference type="GO" id="GO:0006412">
    <property type="term" value="P:translation"/>
    <property type="evidence" value="ECO:0007669"/>
    <property type="project" value="InterPro"/>
</dbReference>
<evidence type="ECO:0000313" key="6">
    <source>
        <dbReference type="Proteomes" id="UP000034738"/>
    </source>
</evidence>
<dbReference type="PROSITE" id="PS01143">
    <property type="entry name" value="RIBOSOMAL_L31"/>
    <property type="match status" value="1"/>
</dbReference>
<dbReference type="InterPro" id="IPR042105">
    <property type="entry name" value="Ribosomal_bL31_sf"/>
</dbReference>
<dbReference type="PATRIC" id="fig|1618568.3.peg.470"/>
<sequence length="119" mass="13636">MKANVHPKWYPDSKVNCVCGNSFTVGATVPAFQVEVCSNCHPFYTGQMKYVDTAGRVDAFLSKKAKAQTQRVSKSEKRKIKKQKQLEKELERPDTLEELRTMVKNSKKQKLQVTKQDNK</sequence>
<dbReference type="PANTHER" id="PTHR33280">
    <property type="entry name" value="50S RIBOSOMAL PROTEIN L31, CHLOROPLASTIC"/>
    <property type="match status" value="1"/>
</dbReference>
<dbReference type="GO" id="GO:1990904">
    <property type="term" value="C:ribonucleoprotein complex"/>
    <property type="evidence" value="ECO:0007669"/>
    <property type="project" value="UniProtKB-KW"/>
</dbReference>
<proteinExistence type="inferred from homology"/>
<reference evidence="5 6" key="1">
    <citation type="journal article" date="2015" name="Nature">
        <title>rRNA introns, odd ribosomes, and small enigmatic genomes across a large radiation of phyla.</title>
        <authorList>
            <person name="Brown C.T."/>
            <person name="Hug L.A."/>
            <person name="Thomas B.C."/>
            <person name="Sharon I."/>
            <person name="Castelle C.J."/>
            <person name="Singh A."/>
            <person name="Wilkins M.J."/>
            <person name="Williams K.H."/>
            <person name="Banfield J.F."/>
        </authorList>
    </citation>
    <scope>NUCLEOTIDE SEQUENCE [LARGE SCALE GENOMIC DNA]</scope>
</reference>
<gene>
    <name evidence="5" type="ORF">US95_C0027G0002</name>
</gene>
<dbReference type="PANTHER" id="PTHR33280:SF1">
    <property type="entry name" value="LARGE RIBOSOMAL SUBUNIT PROTEIN BL31C"/>
    <property type="match status" value="1"/>
</dbReference>
<dbReference type="Pfam" id="PF01197">
    <property type="entry name" value="Ribosomal_L31"/>
    <property type="match status" value="1"/>
</dbReference>
<accession>A0A0G0K3R0</accession>